<reference evidence="1 2" key="1">
    <citation type="submission" date="2018-04" db="EMBL/GenBank/DDBJ databases">
        <title>Bordetella sp. HZ20 isolated from seawater.</title>
        <authorList>
            <person name="Sun C."/>
        </authorList>
    </citation>
    <scope>NUCLEOTIDE SEQUENCE [LARGE SCALE GENOMIC DNA]</scope>
    <source>
        <strain evidence="1 2">HZ20</strain>
    </source>
</reference>
<organism evidence="1 2">
    <name type="scientific">Orrella marina</name>
    <dbReference type="NCBI Taxonomy" id="2163011"/>
    <lineage>
        <taxon>Bacteria</taxon>
        <taxon>Pseudomonadati</taxon>
        <taxon>Pseudomonadota</taxon>
        <taxon>Betaproteobacteria</taxon>
        <taxon>Burkholderiales</taxon>
        <taxon>Alcaligenaceae</taxon>
        <taxon>Orrella</taxon>
    </lineage>
</organism>
<dbReference type="EMBL" id="CP028901">
    <property type="protein sequence ID" value="AWB32829.1"/>
    <property type="molecule type" value="Genomic_DNA"/>
</dbReference>
<keyword evidence="2" id="KW-1185">Reference proteome</keyword>
<name>A0A2R4XGI9_9BURK</name>
<dbReference type="AlphaFoldDB" id="A0A2R4XGI9"/>
<protein>
    <submittedName>
        <fullName evidence="1">Uncharacterized protein</fullName>
    </submittedName>
</protein>
<proteinExistence type="predicted"/>
<dbReference type="KEGG" id="boz:DBV39_02835"/>
<sequence>MYDAFRMRSGISHSLMFLQGSVSNLLKVDAVTFQETGFLRCLADLSRQVRALQTAVGRLKVRHCSFVSARRPG</sequence>
<evidence type="ECO:0000313" key="2">
    <source>
        <dbReference type="Proteomes" id="UP000244571"/>
    </source>
</evidence>
<gene>
    <name evidence="1" type="ORF">DBV39_02835</name>
</gene>
<accession>A0A2R4XGI9</accession>
<dbReference type="Proteomes" id="UP000244571">
    <property type="component" value="Chromosome"/>
</dbReference>
<evidence type="ECO:0000313" key="1">
    <source>
        <dbReference type="EMBL" id="AWB32829.1"/>
    </source>
</evidence>